<evidence type="ECO:0000313" key="2">
    <source>
        <dbReference type="EMBL" id="PKR53627.1"/>
    </source>
</evidence>
<keyword evidence="1" id="KW-0812">Transmembrane</keyword>
<evidence type="ECO:0000313" key="3">
    <source>
        <dbReference type="Proteomes" id="UP000233597"/>
    </source>
</evidence>
<evidence type="ECO:0000256" key="1">
    <source>
        <dbReference type="SAM" id="Phobius"/>
    </source>
</evidence>
<evidence type="ECO:0008006" key="4">
    <source>
        <dbReference type="Google" id="ProtNLM"/>
    </source>
</evidence>
<keyword evidence="1" id="KW-1133">Transmembrane helix</keyword>
<protein>
    <recommendedName>
        <fullName evidence="4">Anti-sigma factor</fullName>
    </recommendedName>
</protein>
<dbReference type="Proteomes" id="UP000233597">
    <property type="component" value="Unassembled WGS sequence"/>
</dbReference>
<dbReference type="OrthoDB" id="7187254at2"/>
<name>A0A2N3KSY0_9PROT</name>
<comment type="caution">
    <text evidence="2">The sequence shown here is derived from an EMBL/GenBank/DDBJ whole genome shotgun (WGS) entry which is preliminary data.</text>
</comment>
<organism evidence="2 3">
    <name type="scientific">Thalassospira marina</name>
    <dbReference type="NCBI Taxonomy" id="2048283"/>
    <lineage>
        <taxon>Bacteria</taxon>
        <taxon>Pseudomonadati</taxon>
        <taxon>Pseudomonadota</taxon>
        <taxon>Alphaproteobacteria</taxon>
        <taxon>Rhodospirillales</taxon>
        <taxon>Thalassospiraceae</taxon>
        <taxon>Thalassospira</taxon>
    </lineage>
</organism>
<gene>
    <name evidence="2" type="ORF">COO20_13930</name>
</gene>
<accession>A0A2N3KSY0</accession>
<dbReference type="EMBL" id="NWTK01000008">
    <property type="protein sequence ID" value="PKR53627.1"/>
    <property type="molecule type" value="Genomic_DNA"/>
</dbReference>
<dbReference type="AlphaFoldDB" id="A0A2N3KSY0"/>
<dbReference type="RefSeq" id="WP_101267518.1">
    <property type="nucleotide sequence ID" value="NZ_NWTK01000008.1"/>
</dbReference>
<proteinExistence type="predicted"/>
<keyword evidence="1" id="KW-0472">Membrane</keyword>
<feature type="transmembrane region" description="Helical" evidence="1">
    <location>
        <begin position="84"/>
        <end position="105"/>
    </location>
</feature>
<reference evidence="2 3" key="1">
    <citation type="submission" date="2017-09" db="EMBL/GenBank/DDBJ databases">
        <title>Biodiversity and function of Thalassospira species in the particle-attached aromatic-hydrocarbon-degrading consortia from the surface seawater of the South China Sea.</title>
        <authorList>
            <person name="Dong C."/>
            <person name="Liu R."/>
            <person name="Shao Z."/>
        </authorList>
    </citation>
    <scope>NUCLEOTIDE SEQUENCE [LARGE SCALE GENOMIC DNA]</scope>
    <source>
        <strain evidence="2 3">CSC1P2</strain>
    </source>
</reference>
<sequence length="273" mass="29455">MSNRPISEDDLHAYIDQALDATRQAEVEAYLAQHEDVAARVAGYRRDRDLLRNAFAKVAEEPVPSRLNVEHIAARQRSAKRQPLWQMAAAAMVLLVAGGGGGWVLHGQMQGSEVTAAQLTPAGASGIVALASEAADSYQVFALDHFRPVEMRADDGDSGAAFIRWASDRLAHPVQVPDLAASGYRFMGGRIVATAHGPAAMLMYDDDKGVRLVMLTRPMKVDQNTAMTGSHRGDLGGYSWADKGLGYSVVAPLDDQVLHPLADEIRRQLGSDV</sequence>